<dbReference type="AlphaFoldDB" id="A0A5C4JHR7"/>
<dbReference type="InterPro" id="IPR050267">
    <property type="entry name" value="Anti-sigma-factor_SerPK"/>
</dbReference>
<dbReference type="CDD" id="cd16936">
    <property type="entry name" value="HATPase_RsbW-like"/>
    <property type="match status" value="1"/>
</dbReference>
<dbReference type="OrthoDB" id="3476098at2"/>
<sequence>MWLEILVRVKRWCQVGPTVVAPEVPTIVLPPSERAPGLARRFVGEQFRGWGIADDADALVIVSELVTNALRHGHGPIVVRLLRDERDGRPVIEVWDDGDGHPEVQPEDHAATSGRGLLMVSLLAAAWGTRPLLENGKATWAKC</sequence>
<dbReference type="InterPro" id="IPR036890">
    <property type="entry name" value="HATPase_C_sf"/>
</dbReference>
<dbReference type="Gene3D" id="3.30.565.10">
    <property type="entry name" value="Histidine kinase-like ATPase, C-terminal domain"/>
    <property type="match status" value="1"/>
</dbReference>
<evidence type="ECO:0000256" key="1">
    <source>
        <dbReference type="ARBA" id="ARBA00022527"/>
    </source>
</evidence>
<gene>
    <name evidence="3" type="ORF">ETD83_06895</name>
</gene>
<keyword evidence="3" id="KW-0067">ATP-binding</keyword>
<dbReference type="SUPFAM" id="SSF55874">
    <property type="entry name" value="ATPase domain of HSP90 chaperone/DNA topoisomerase II/histidine kinase"/>
    <property type="match status" value="1"/>
</dbReference>
<dbReference type="EMBL" id="VCKW01000023">
    <property type="protein sequence ID" value="TMR05421.1"/>
    <property type="molecule type" value="Genomic_DNA"/>
</dbReference>
<comment type="caution">
    <text evidence="3">The sequence shown here is derived from an EMBL/GenBank/DDBJ whole genome shotgun (WGS) entry which is preliminary data.</text>
</comment>
<dbReference type="Proteomes" id="UP000309174">
    <property type="component" value="Unassembled WGS sequence"/>
</dbReference>
<protein>
    <submittedName>
        <fullName evidence="3">ATP-binding protein</fullName>
    </submittedName>
</protein>
<keyword evidence="4" id="KW-1185">Reference proteome</keyword>
<name>A0A5C4JHR7_9ACTN</name>
<keyword evidence="1" id="KW-0723">Serine/threonine-protein kinase</keyword>
<evidence type="ECO:0000313" key="4">
    <source>
        <dbReference type="Proteomes" id="UP000309174"/>
    </source>
</evidence>
<dbReference type="InterPro" id="IPR003594">
    <property type="entry name" value="HATPase_dom"/>
</dbReference>
<dbReference type="PANTHER" id="PTHR35526:SF3">
    <property type="entry name" value="ANTI-SIGMA-F FACTOR RSBW"/>
    <property type="match status" value="1"/>
</dbReference>
<keyword evidence="1" id="KW-0418">Kinase</keyword>
<organism evidence="3 4">
    <name type="scientific">Actinomadura soli</name>
    <dbReference type="NCBI Taxonomy" id="2508997"/>
    <lineage>
        <taxon>Bacteria</taxon>
        <taxon>Bacillati</taxon>
        <taxon>Actinomycetota</taxon>
        <taxon>Actinomycetes</taxon>
        <taxon>Streptosporangiales</taxon>
        <taxon>Thermomonosporaceae</taxon>
        <taxon>Actinomadura</taxon>
    </lineage>
</organism>
<dbReference type="PANTHER" id="PTHR35526">
    <property type="entry name" value="ANTI-SIGMA-F FACTOR RSBW-RELATED"/>
    <property type="match status" value="1"/>
</dbReference>
<evidence type="ECO:0000259" key="2">
    <source>
        <dbReference type="Pfam" id="PF13581"/>
    </source>
</evidence>
<proteinExistence type="predicted"/>
<feature type="domain" description="Histidine kinase/HSP90-like ATPase" evidence="2">
    <location>
        <begin position="39"/>
        <end position="124"/>
    </location>
</feature>
<reference evidence="3 4" key="1">
    <citation type="submission" date="2019-05" db="EMBL/GenBank/DDBJ databases">
        <title>Draft genome sequence of Actinomadura sp. 14C53.</title>
        <authorList>
            <person name="Saricaoglu S."/>
            <person name="Isik K."/>
        </authorList>
    </citation>
    <scope>NUCLEOTIDE SEQUENCE [LARGE SCALE GENOMIC DNA]</scope>
    <source>
        <strain evidence="3 4">14C53</strain>
    </source>
</reference>
<dbReference type="GO" id="GO:0004674">
    <property type="term" value="F:protein serine/threonine kinase activity"/>
    <property type="evidence" value="ECO:0007669"/>
    <property type="project" value="UniProtKB-KW"/>
</dbReference>
<dbReference type="Pfam" id="PF13581">
    <property type="entry name" value="HATPase_c_2"/>
    <property type="match status" value="1"/>
</dbReference>
<accession>A0A5C4JHR7</accession>
<dbReference type="GO" id="GO:0005524">
    <property type="term" value="F:ATP binding"/>
    <property type="evidence" value="ECO:0007669"/>
    <property type="project" value="UniProtKB-KW"/>
</dbReference>
<evidence type="ECO:0000313" key="3">
    <source>
        <dbReference type="EMBL" id="TMR05421.1"/>
    </source>
</evidence>
<keyword evidence="1" id="KW-0808">Transferase</keyword>
<keyword evidence="3" id="KW-0547">Nucleotide-binding</keyword>